<dbReference type="NCBIfam" id="TIGR04320">
    <property type="entry name" value="Surf_Exclu_PgrA"/>
    <property type="match status" value="1"/>
</dbReference>
<gene>
    <name evidence="1" type="ORF">NOL15_04725</name>
</gene>
<evidence type="ECO:0000313" key="2">
    <source>
        <dbReference type="Proteomes" id="UP001152879"/>
    </source>
</evidence>
<dbReference type="Proteomes" id="UP001152879">
    <property type="component" value="Unassembled WGS sequence"/>
</dbReference>
<proteinExistence type="predicted"/>
<organism evidence="1 2">
    <name type="scientific">Streptococcus suis</name>
    <dbReference type="NCBI Taxonomy" id="1307"/>
    <lineage>
        <taxon>Bacteria</taxon>
        <taxon>Bacillati</taxon>
        <taxon>Bacillota</taxon>
        <taxon>Bacilli</taxon>
        <taxon>Lactobacillales</taxon>
        <taxon>Streptococcaceae</taxon>
        <taxon>Streptococcus</taxon>
    </lineage>
</organism>
<dbReference type="InterPro" id="IPR027607">
    <property type="entry name" value="Surf_Exclu_SEC10/PgrA"/>
</dbReference>
<sequence>MLNIENVDKDTSEELAQYAASLLNPLRKELGTVAVEVSDLALDYAVRLAQSLNSTLRYHNYDSLIAIAKTTGVEPKGKNCQSFSEYREQYSLCDAKKLIYRALIWRLFDDSHADYGHALTILGLDENESRLVLLFQNLILTLTGY</sequence>
<accession>A0A9X4MKD7</accession>
<dbReference type="EMBL" id="JANFML010000011">
    <property type="protein sequence ID" value="MDG4512158.1"/>
    <property type="molecule type" value="Genomic_DNA"/>
</dbReference>
<name>A0A9X4MKD7_STRSU</name>
<protein>
    <submittedName>
        <fullName evidence="1">SEC10/PgrA surface exclusion domain-containing protein</fullName>
    </submittedName>
</protein>
<reference evidence="1" key="1">
    <citation type="submission" date="2022-07" db="EMBL/GenBank/DDBJ databases">
        <title>Whole Genome Sequencing of Streptococcus suis.</title>
        <authorList>
            <person name="Dai X."/>
            <person name="Huang J."/>
            <person name="Wang L."/>
        </authorList>
    </citation>
    <scope>NUCLEOTIDE SEQUENCE</scope>
    <source>
        <strain evidence="1">SFB2</strain>
    </source>
</reference>
<evidence type="ECO:0000313" key="1">
    <source>
        <dbReference type="EMBL" id="MDG4512158.1"/>
    </source>
</evidence>
<dbReference type="AlphaFoldDB" id="A0A9X4MKD7"/>
<comment type="caution">
    <text evidence="1">The sequence shown here is derived from an EMBL/GenBank/DDBJ whole genome shotgun (WGS) entry which is preliminary data.</text>
</comment>